<reference evidence="2" key="1">
    <citation type="submission" date="2018-06" db="EMBL/GenBank/DDBJ databases">
        <authorList>
            <person name="Zhirakovskaya E."/>
        </authorList>
    </citation>
    <scope>NUCLEOTIDE SEQUENCE</scope>
</reference>
<accession>A0A3B1ASF4</accession>
<dbReference type="CDD" id="cd22359">
    <property type="entry name" value="SfsA-like_bacterial"/>
    <property type="match status" value="1"/>
</dbReference>
<dbReference type="InterPro" id="IPR005224">
    <property type="entry name" value="SfsA"/>
</dbReference>
<dbReference type="PANTHER" id="PTHR30545">
    <property type="entry name" value="SUGAR FERMENTATION STIMULATION PROTEIN A"/>
    <property type="match status" value="1"/>
</dbReference>
<evidence type="ECO:0000259" key="1">
    <source>
        <dbReference type="Pfam" id="PF03749"/>
    </source>
</evidence>
<dbReference type="GO" id="GO:0003677">
    <property type="term" value="F:DNA binding"/>
    <property type="evidence" value="ECO:0007669"/>
    <property type="project" value="InterPro"/>
</dbReference>
<dbReference type="PANTHER" id="PTHR30545:SF2">
    <property type="entry name" value="SUGAR FERMENTATION STIMULATION PROTEIN A"/>
    <property type="match status" value="1"/>
</dbReference>
<protein>
    <submittedName>
        <fullName evidence="2">Sugar fermentation stimulation protein SfsA</fullName>
    </submittedName>
</protein>
<organism evidence="2">
    <name type="scientific">hydrothermal vent metagenome</name>
    <dbReference type="NCBI Taxonomy" id="652676"/>
    <lineage>
        <taxon>unclassified sequences</taxon>
        <taxon>metagenomes</taxon>
        <taxon>ecological metagenomes</taxon>
    </lineage>
</organism>
<name>A0A3B1ASF4_9ZZZZ</name>
<sequence length="150" mass="16868">MCEAIENGRVPELVGYGRIRLEVRYGEERSRIDLLLDSPGDKRTIPCYIEVKNVTLVDNGVARFPDAVSVRASKHLRELMSVVRTGQRAVIFFCVQRGDVREVRPADDIDPLYGETLRKAVACGVECLAWAADVSTREIVLRRPLPVRMA</sequence>
<dbReference type="Pfam" id="PF03749">
    <property type="entry name" value="SfsA"/>
    <property type="match status" value="1"/>
</dbReference>
<dbReference type="AlphaFoldDB" id="A0A3B1ASF4"/>
<dbReference type="InterPro" id="IPR040452">
    <property type="entry name" value="SfsA_C"/>
</dbReference>
<dbReference type="NCBIfam" id="TIGR00230">
    <property type="entry name" value="sfsA"/>
    <property type="match status" value="1"/>
</dbReference>
<dbReference type="EMBL" id="UOFU01000261">
    <property type="protein sequence ID" value="VAX02298.1"/>
    <property type="molecule type" value="Genomic_DNA"/>
</dbReference>
<evidence type="ECO:0000313" key="2">
    <source>
        <dbReference type="EMBL" id="VAX02298.1"/>
    </source>
</evidence>
<proteinExistence type="predicted"/>
<dbReference type="Gene3D" id="3.40.1350.60">
    <property type="match status" value="1"/>
</dbReference>
<gene>
    <name evidence="2" type="ORF">MNBD_GAMMA20-1065</name>
</gene>
<feature type="domain" description="Sugar fermentation stimulation protein C-terminal" evidence="1">
    <location>
        <begin position="3"/>
        <end position="137"/>
    </location>
</feature>